<evidence type="ECO:0000256" key="12">
    <source>
        <dbReference type="PIRSR" id="PIRSR006118-2"/>
    </source>
</evidence>
<dbReference type="FunFam" id="3.40.50.1000:FF:000029">
    <property type="entry name" value="3-deoxy-D-manno-octulosonate 8-phosphate phosphatase KdsC"/>
    <property type="match status" value="1"/>
</dbReference>
<keyword evidence="7 11" id="KW-0479">Metal-binding</keyword>
<dbReference type="OrthoDB" id="9805604at2"/>
<dbReference type="InterPro" id="IPR010023">
    <property type="entry name" value="KdsC_fam"/>
</dbReference>
<comment type="function">
    <text evidence="11">Catalyzes the hydrolysis of 3-deoxy-D-manno-octulosonate 8-phosphate (KDO 8-P) to 3-deoxy-D-manno-octulosonate (KDO) and inorganic phosphate.</text>
</comment>
<evidence type="ECO:0000256" key="9">
    <source>
        <dbReference type="ARBA" id="ARBA00022842"/>
    </source>
</evidence>
<feature type="binding site" evidence="12">
    <location>
        <position position="121"/>
    </location>
    <ligand>
        <name>Mg(2+)</name>
        <dbReference type="ChEBI" id="CHEBI:18420"/>
    </ligand>
</feature>
<dbReference type="PIRSF" id="PIRSF006118">
    <property type="entry name" value="KDO8-P_Ptase"/>
    <property type="match status" value="1"/>
</dbReference>
<dbReference type="GO" id="GO:0046872">
    <property type="term" value="F:metal ion binding"/>
    <property type="evidence" value="ECO:0007669"/>
    <property type="project" value="UniProtKB-UniRule"/>
</dbReference>
<feature type="binding site" evidence="12">
    <location>
        <position position="28"/>
    </location>
    <ligand>
        <name>Mg(2+)</name>
        <dbReference type="ChEBI" id="CHEBI:18420"/>
    </ligand>
</feature>
<dbReference type="PANTHER" id="PTHR21485:SF3">
    <property type="entry name" value="N-ACYLNEURAMINATE CYTIDYLYLTRANSFERASE"/>
    <property type="match status" value="1"/>
</dbReference>
<keyword evidence="11" id="KW-0448">Lipopolysaccharide biosynthesis</keyword>
<dbReference type="EMBL" id="PIQF01000002">
    <property type="protein sequence ID" value="RUO75916.1"/>
    <property type="molecule type" value="Genomic_DNA"/>
</dbReference>
<evidence type="ECO:0000256" key="10">
    <source>
        <dbReference type="ARBA" id="ARBA00031051"/>
    </source>
</evidence>
<feature type="binding site" evidence="12">
    <location>
        <position position="30"/>
    </location>
    <ligand>
        <name>substrate</name>
    </ligand>
</feature>
<name>A0A432ZD97_9GAMM</name>
<keyword evidence="9 11" id="KW-0460">Magnesium</keyword>
<dbReference type="Proteomes" id="UP000287908">
    <property type="component" value="Unassembled WGS sequence"/>
</dbReference>
<dbReference type="SUPFAM" id="SSF56784">
    <property type="entry name" value="HAD-like"/>
    <property type="match status" value="1"/>
</dbReference>
<reference evidence="13 14" key="1">
    <citation type="journal article" date="2011" name="Front. Microbiol.">
        <title>Genomic signatures of strain selection and enhancement in Bacillus atrophaeus var. globigii, a historical biowarfare simulant.</title>
        <authorList>
            <person name="Gibbons H.S."/>
            <person name="Broomall S.M."/>
            <person name="McNew L.A."/>
            <person name="Daligault H."/>
            <person name="Chapman C."/>
            <person name="Bruce D."/>
            <person name="Karavis M."/>
            <person name="Krepps M."/>
            <person name="McGregor P.A."/>
            <person name="Hong C."/>
            <person name="Park K.H."/>
            <person name="Akmal A."/>
            <person name="Feldman A."/>
            <person name="Lin J.S."/>
            <person name="Chang W.E."/>
            <person name="Higgs B.W."/>
            <person name="Demirev P."/>
            <person name="Lindquist J."/>
            <person name="Liem A."/>
            <person name="Fochler E."/>
            <person name="Read T.D."/>
            <person name="Tapia R."/>
            <person name="Johnson S."/>
            <person name="Bishop-Lilly K.A."/>
            <person name="Detter C."/>
            <person name="Han C."/>
            <person name="Sozhamannan S."/>
            <person name="Rosenzweig C.N."/>
            <person name="Skowronski E.W."/>
        </authorList>
    </citation>
    <scope>NUCLEOTIDE SEQUENCE [LARGE SCALE GENOMIC DNA]</scope>
    <source>
        <strain evidence="13 14">CL-SP19</strain>
    </source>
</reference>
<comment type="similarity">
    <text evidence="3 11">Belongs to the KdsC family.</text>
</comment>
<keyword evidence="14" id="KW-1185">Reference proteome</keyword>
<evidence type="ECO:0000256" key="7">
    <source>
        <dbReference type="ARBA" id="ARBA00022723"/>
    </source>
</evidence>
<dbReference type="NCBIfam" id="TIGR01670">
    <property type="entry name" value="KdsC-phosphatas"/>
    <property type="match status" value="1"/>
</dbReference>
<dbReference type="NCBIfam" id="TIGR01662">
    <property type="entry name" value="HAD-SF-IIIA"/>
    <property type="match status" value="1"/>
</dbReference>
<evidence type="ECO:0000256" key="4">
    <source>
        <dbReference type="ARBA" id="ARBA00011881"/>
    </source>
</evidence>
<dbReference type="SFLD" id="SFLDG01138">
    <property type="entry name" value="C1.6.2:_Deoxy-d-mannose-octulo"/>
    <property type="match status" value="1"/>
</dbReference>
<evidence type="ECO:0000256" key="3">
    <source>
        <dbReference type="ARBA" id="ARBA00005893"/>
    </source>
</evidence>
<dbReference type="Pfam" id="PF08282">
    <property type="entry name" value="Hydrolase_3"/>
    <property type="match status" value="1"/>
</dbReference>
<dbReference type="GO" id="GO:0009103">
    <property type="term" value="P:lipopolysaccharide biosynthetic process"/>
    <property type="evidence" value="ECO:0007669"/>
    <property type="project" value="UniProtKB-UniRule"/>
</dbReference>
<dbReference type="AlphaFoldDB" id="A0A432ZD97"/>
<dbReference type="GO" id="GO:0019143">
    <property type="term" value="F:3-deoxy-manno-octulosonate-8-phosphatase activity"/>
    <property type="evidence" value="ECO:0007669"/>
    <property type="project" value="UniProtKB-UniRule"/>
</dbReference>
<dbReference type="NCBIfam" id="NF007019">
    <property type="entry name" value="PRK09484.1"/>
    <property type="match status" value="1"/>
</dbReference>
<evidence type="ECO:0000256" key="1">
    <source>
        <dbReference type="ARBA" id="ARBA00000898"/>
    </source>
</evidence>
<evidence type="ECO:0000256" key="2">
    <source>
        <dbReference type="ARBA" id="ARBA00001946"/>
    </source>
</evidence>
<evidence type="ECO:0000313" key="14">
    <source>
        <dbReference type="Proteomes" id="UP000287908"/>
    </source>
</evidence>
<dbReference type="GO" id="GO:0008781">
    <property type="term" value="F:N-acylneuraminate cytidylyltransferase activity"/>
    <property type="evidence" value="ECO:0007669"/>
    <property type="project" value="TreeGrafter"/>
</dbReference>
<comment type="cofactor">
    <cofactor evidence="2 11 12">
        <name>Mg(2+)</name>
        <dbReference type="ChEBI" id="CHEBI:18420"/>
    </cofactor>
</comment>
<evidence type="ECO:0000256" key="8">
    <source>
        <dbReference type="ARBA" id="ARBA00022801"/>
    </source>
</evidence>
<accession>A0A432ZD97</accession>
<comment type="caution">
    <text evidence="13">The sequence shown here is derived from an EMBL/GenBank/DDBJ whole genome shotgun (WGS) entry which is preliminary data.</text>
</comment>
<dbReference type="EC" id="3.1.3.45" evidence="5 11"/>
<sequence length="184" mass="20223">MDTINTWYGDIKSELLRRFSKVELLILDVDGVFSDGRIYLGDNGEELKAFHTRDGFGLKALANAGFEVAVITGRQSNIVQHRMQHLKVKHIFQGQSDKTVAYQQLLTKLNLEDSQVAYVGDDIPDLELIKQCGLGIAVHDAHPAVQQGADYVTGKPGGFGAVREVCDLILLAHGRLHQAEGISL</sequence>
<dbReference type="InterPro" id="IPR050793">
    <property type="entry name" value="CMP-NeuNAc_synthase"/>
</dbReference>
<evidence type="ECO:0000256" key="6">
    <source>
        <dbReference type="ARBA" id="ARBA00020092"/>
    </source>
</evidence>
<dbReference type="InterPro" id="IPR006549">
    <property type="entry name" value="HAD-SF_hydro_IIIA"/>
</dbReference>
<dbReference type="Gene3D" id="3.40.50.1000">
    <property type="entry name" value="HAD superfamily/HAD-like"/>
    <property type="match status" value="1"/>
</dbReference>
<evidence type="ECO:0000313" key="13">
    <source>
        <dbReference type="EMBL" id="RUO75916.1"/>
    </source>
</evidence>
<evidence type="ECO:0000256" key="5">
    <source>
        <dbReference type="ARBA" id="ARBA00013066"/>
    </source>
</evidence>
<protein>
    <recommendedName>
        <fullName evidence="6 11">3-deoxy-D-manno-octulosonate 8-phosphate phosphatase KdsC</fullName>
        <ecNumber evidence="5 11">3.1.3.45</ecNumber>
    </recommendedName>
    <alternativeName>
        <fullName evidence="10 11">KDO 8-P phosphatase</fullName>
    </alternativeName>
</protein>
<dbReference type="CDD" id="cd01630">
    <property type="entry name" value="HAD_KDO-like"/>
    <property type="match status" value="1"/>
</dbReference>
<comment type="subunit">
    <text evidence="4 11">Homotetramer.</text>
</comment>
<dbReference type="PANTHER" id="PTHR21485">
    <property type="entry name" value="HAD SUPERFAMILY MEMBERS CMAS AND KDSC"/>
    <property type="match status" value="1"/>
</dbReference>
<evidence type="ECO:0000256" key="11">
    <source>
        <dbReference type="PIRNR" id="PIRNR006118"/>
    </source>
</evidence>
<organism evidence="13 14">
    <name type="scientific">Idiomarina seosinensis</name>
    <dbReference type="NCBI Taxonomy" id="281739"/>
    <lineage>
        <taxon>Bacteria</taxon>
        <taxon>Pseudomonadati</taxon>
        <taxon>Pseudomonadota</taxon>
        <taxon>Gammaproteobacteria</taxon>
        <taxon>Alteromonadales</taxon>
        <taxon>Idiomarinaceae</taxon>
        <taxon>Idiomarina</taxon>
    </lineage>
</organism>
<dbReference type="InterPro" id="IPR036412">
    <property type="entry name" value="HAD-like_sf"/>
</dbReference>
<gene>
    <name evidence="13" type="ORF">CWI81_07260</name>
</gene>
<dbReference type="RefSeq" id="WP_126784642.1">
    <property type="nucleotide sequence ID" value="NZ_PIQF01000002.1"/>
</dbReference>
<proteinExistence type="inferred from homology"/>
<dbReference type="SFLD" id="SFLDS00003">
    <property type="entry name" value="Haloacid_Dehalogenase"/>
    <property type="match status" value="1"/>
</dbReference>
<dbReference type="SFLD" id="SFLDG01136">
    <property type="entry name" value="C1.6:_Phosphoserine_Phosphatas"/>
    <property type="match status" value="1"/>
</dbReference>
<dbReference type="InterPro" id="IPR023214">
    <property type="entry name" value="HAD_sf"/>
</dbReference>
<comment type="catalytic activity">
    <reaction evidence="1 11">
        <text>3-deoxy-alpha-D-manno-2-octulosonate-8-phosphate + H2O = 3-deoxy-alpha-D-manno-oct-2-ulosonate + phosphate</text>
        <dbReference type="Rhea" id="RHEA:11500"/>
        <dbReference type="ChEBI" id="CHEBI:15377"/>
        <dbReference type="ChEBI" id="CHEBI:43474"/>
        <dbReference type="ChEBI" id="CHEBI:85985"/>
        <dbReference type="ChEBI" id="CHEBI:85986"/>
        <dbReference type="EC" id="3.1.3.45"/>
    </reaction>
</comment>
<keyword evidence="8 11" id="KW-0378">Hydrolase</keyword>